<comment type="similarity">
    <text evidence="1">Belongs to the UPF0597 family.</text>
</comment>
<comment type="caution">
    <text evidence="3">The sequence shown here is derived from an EMBL/GenBank/DDBJ whole genome shotgun (WGS) entry which is preliminary data.</text>
</comment>
<dbReference type="PIRSF" id="PIRSF006054">
    <property type="entry name" value="UCP006054"/>
    <property type="match status" value="1"/>
</dbReference>
<protein>
    <recommendedName>
        <fullName evidence="1">UPF0597 protein CVV64_15970</fullName>
    </recommendedName>
</protein>
<dbReference type="InterPro" id="IPR021144">
    <property type="entry name" value="UPF0597"/>
</dbReference>
<sequence>MTINNAVPERNNNAAKSTFPAQTDLLDRVLRILEEEIIPAEGCTEPIALAYVAALAAEYLGQTAESMKIFVSGNILKNVKSVVVPNSGGLTGIKVSAAMGFVAGKTNRELMVISDVTPSDMERVRLFMDNCEIEVLHEKTDIALYVRIEAAAGNETSLVEMKHVHTNITRIEKNGSVVLARPCNDADFNSPLTDRKILSVELIYNLARSIDLSLIRPLFMKVVKLNSQIAEEGLREVWGVNVGSRILKNIESGIYGDDARNQCASFAAAGSDARMSGCPLPVMTTCGSGNVGMAASLPVIRYCQLKNFTEDEMIRALFFSHLAAIHIKTNVGRLSAHCGAVCAAAALGGALAFVNNGDLTAVANAIVNTLGNISGMICDGAKASCALKIATGIYAAFDAATLGFYNRALHSGDGIIGRDVEDTIRNIGELSRAGMQHTDEVILELMMK</sequence>
<reference evidence="3 4" key="1">
    <citation type="journal article" date="2017" name="ISME J.">
        <title>Potential for microbial H2 and metal transformations associated with novel bacteria and archaea in deep terrestrial subsurface sediments.</title>
        <authorList>
            <person name="Hernsdorf A.W."/>
            <person name="Amano Y."/>
            <person name="Miyakawa K."/>
            <person name="Ise K."/>
            <person name="Suzuki Y."/>
            <person name="Anantharaman K."/>
            <person name="Probst A."/>
            <person name="Burstein D."/>
            <person name="Thomas B.C."/>
            <person name="Banfield J.F."/>
        </authorList>
    </citation>
    <scope>NUCLEOTIDE SEQUENCE [LARGE SCALE GENOMIC DNA]</scope>
    <source>
        <strain evidence="3">HGW-Wallbacteria-1</strain>
    </source>
</reference>
<dbReference type="GO" id="GO:0080146">
    <property type="term" value="F:L-cysteine desulfhydrase activity"/>
    <property type="evidence" value="ECO:0007669"/>
    <property type="project" value="TreeGrafter"/>
</dbReference>
<gene>
    <name evidence="3" type="ORF">CVV64_15970</name>
</gene>
<dbReference type="GO" id="GO:0019450">
    <property type="term" value="P:L-cysteine catabolic process to pyruvate"/>
    <property type="evidence" value="ECO:0007669"/>
    <property type="project" value="TreeGrafter"/>
</dbReference>
<evidence type="ECO:0000313" key="3">
    <source>
        <dbReference type="EMBL" id="PKK89123.1"/>
    </source>
</evidence>
<dbReference type="PANTHER" id="PTHR30501:SF2">
    <property type="entry name" value="UPF0597 PROTEIN YHAM"/>
    <property type="match status" value="1"/>
</dbReference>
<dbReference type="AlphaFoldDB" id="A0A2N1PL94"/>
<dbReference type="Proteomes" id="UP000233256">
    <property type="component" value="Unassembled WGS sequence"/>
</dbReference>
<dbReference type="EMBL" id="PGXC01000025">
    <property type="protein sequence ID" value="PKK89123.1"/>
    <property type="molecule type" value="Genomic_DNA"/>
</dbReference>
<evidence type="ECO:0000313" key="4">
    <source>
        <dbReference type="Proteomes" id="UP000233256"/>
    </source>
</evidence>
<dbReference type="HAMAP" id="MF_01845">
    <property type="entry name" value="UPF0597"/>
    <property type="match status" value="1"/>
</dbReference>
<evidence type="ECO:0000256" key="1">
    <source>
        <dbReference type="HAMAP-Rule" id="MF_01845"/>
    </source>
</evidence>
<accession>A0A2N1PL94</accession>
<organism evidence="3 4">
    <name type="scientific">Candidatus Wallbacteria bacterium HGW-Wallbacteria-1</name>
    <dbReference type="NCBI Taxonomy" id="2013854"/>
    <lineage>
        <taxon>Bacteria</taxon>
        <taxon>Candidatus Walliibacteriota</taxon>
    </lineage>
</organism>
<feature type="domain" description="Serine dehydratase-like alpha subunit" evidence="2">
    <location>
        <begin position="157"/>
        <end position="444"/>
    </location>
</feature>
<name>A0A2N1PL94_9BACT</name>
<dbReference type="PANTHER" id="PTHR30501">
    <property type="entry name" value="UPF0597 PROTEIN YHAM"/>
    <property type="match status" value="1"/>
</dbReference>
<evidence type="ECO:0000259" key="2">
    <source>
        <dbReference type="Pfam" id="PF03313"/>
    </source>
</evidence>
<dbReference type="Pfam" id="PF03313">
    <property type="entry name" value="SDH_alpha"/>
    <property type="match status" value="1"/>
</dbReference>
<proteinExistence type="inferred from homology"/>
<dbReference type="InterPro" id="IPR005130">
    <property type="entry name" value="Ser_deHydtase-like_asu"/>
</dbReference>